<dbReference type="PANTHER" id="PTHR35147:SF1">
    <property type="entry name" value="CHEMORECEPTOR GLUTAMINE DEAMIDASE CHED-RELATED"/>
    <property type="match status" value="1"/>
</dbReference>
<dbReference type="Gene3D" id="3.30.1330.200">
    <property type="match status" value="1"/>
</dbReference>
<dbReference type="Proteomes" id="UP000235460">
    <property type="component" value="Unassembled WGS sequence"/>
</dbReference>
<accession>A0A2N7PQ07</accession>
<dbReference type="GO" id="GO:0006935">
    <property type="term" value="P:chemotaxis"/>
    <property type="evidence" value="ECO:0007669"/>
    <property type="project" value="UniProtKB-KW"/>
</dbReference>
<protein>
    <submittedName>
        <fullName evidence="3">Uncharacterized protein</fullName>
    </submittedName>
</protein>
<keyword evidence="2" id="KW-0378">Hydrolase</keyword>
<dbReference type="SUPFAM" id="SSF64438">
    <property type="entry name" value="CNF1/YfiH-like putative cysteine hydrolases"/>
    <property type="match status" value="1"/>
</dbReference>
<evidence type="ECO:0000313" key="3">
    <source>
        <dbReference type="EMBL" id="PMP68665.1"/>
    </source>
</evidence>
<comment type="caution">
    <text evidence="3">The sequence shown here is derived from an EMBL/GenBank/DDBJ whole genome shotgun (WGS) entry which is preliminary data.</text>
</comment>
<dbReference type="EMBL" id="PNIK01000018">
    <property type="protein sequence ID" value="PMP68665.1"/>
    <property type="molecule type" value="Genomic_DNA"/>
</dbReference>
<gene>
    <name evidence="3" type="ORF">C0190_01290</name>
</gene>
<dbReference type="InterPro" id="IPR038592">
    <property type="entry name" value="CheD-like_sf"/>
</dbReference>
<dbReference type="InterPro" id="IPR011324">
    <property type="entry name" value="Cytotoxic_necrot_fac-like_cat"/>
</dbReference>
<dbReference type="PANTHER" id="PTHR35147">
    <property type="entry name" value="CHEMORECEPTOR GLUTAMINE DEAMIDASE CHED-RELATED"/>
    <property type="match status" value="1"/>
</dbReference>
<proteinExistence type="predicted"/>
<dbReference type="AlphaFoldDB" id="A0A2N7PQ07"/>
<evidence type="ECO:0000313" key="4">
    <source>
        <dbReference type="Proteomes" id="UP000235460"/>
    </source>
</evidence>
<organism evidence="3 4">
    <name type="scientific">Thermodesulfobacterium geofontis</name>
    <dbReference type="NCBI Taxonomy" id="1295609"/>
    <lineage>
        <taxon>Bacteria</taxon>
        <taxon>Pseudomonadati</taxon>
        <taxon>Thermodesulfobacteriota</taxon>
        <taxon>Thermodesulfobacteria</taxon>
        <taxon>Thermodesulfobacteriales</taxon>
        <taxon>Thermodesulfobacteriaceae</taxon>
        <taxon>Thermodesulfobacterium</taxon>
    </lineage>
</organism>
<evidence type="ECO:0000256" key="1">
    <source>
        <dbReference type="ARBA" id="ARBA00022500"/>
    </source>
</evidence>
<sequence>MIIKIPKGHYQIVEKRGIILKTEFLGSGIGLGLMDKENEIAGLCHFVLPYKEHDLEIEEGEMILSGQSLLPLFLEELANRGFDFSSAKIAIAGGSKYKEIPEILNIGEVNFKLVQSFLIKHPINPNNIIVRVGFSCQSFLEVNLKEKILKINLNGEEEIL</sequence>
<dbReference type="InterPro" id="IPR005659">
    <property type="entry name" value="Chemorcpt_Glu_NH3ase_CheD"/>
</dbReference>
<evidence type="ECO:0000256" key="2">
    <source>
        <dbReference type="ARBA" id="ARBA00022801"/>
    </source>
</evidence>
<keyword evidence="1" id="KW-0145">Chemotaxis</keyword>
<dbReference type="GO" id="GO:0050568">
    <property type="term" value="F:protein-glutamine glutaminase activity"/>
    <property type="evidence" value="ECO:0007669"/>
    <property type="project" value="InterPro"/>
</dbReference>
<reference evidence="3 4" key="1">
    <citation type="submission" date="2018-01" db="EMBL/GenBank/DDBJ databases">
        <title>Metagenomic assembled genomes from two thermal pools in the Uzon Caldera, Kamchatka, Russia.</title>
        <authorList>
            <person name="Wilkins L."/>
            <person name="Ettinger C."/>
        </authorList>
    </citation>
    <scope>NUCLEOTIDE SEQUENCE [LARGE SCALE GENOMIC DNA]</scope>
    <source>
        <strain evidence="3">ZAV-08</strain>
    </source>
</reference>
<name>A0A2N7PQ07_9BACT</name>